<proteinExistence type="predicted"/>
<dbReference type="Proteomes" id="UP000622317">
    <property type="component" value="Unassembled WGS sequence"/>
</dbReference>
<dbReference type="EMBL" id="JACYFG010000004">
    <property type="protein sequence ID" value="MBD5778319.1"/>
    <property type="molecule type" value="Genomic_DNA"/>
</dbReference>
<gene>
    <name evidence="1" type="ORF">IEN85_02275</name>
</gene>
<dbReference type="InterPro" id="IPR021953">
    <property type="entry name" value="DUF3570"/>
</dbReference>
<name>A0A927IG02_9BACT</name>
<organism evidence="1 2">
    <name type="scientific">Pelagicoccus enzymogenes</name>
    <dbReference type="NCBI Taxonomy" id="2773457"/>
    <lineage>
        <taxon>Bacteria</taxon>
        <taxon>Pseudomonadati</taxon>
        <taxon>Verrucomicrobiota</taxon>
        <taxon>Opitutia</taxon>
        <taxon>Puniceicoccales</taxon>
        <taxon>Pelagicoccaceae</taxon>
        <taxon>Pelagicoccus</taxon>
    </lineage>
</organism>
<dbReference type="Pfam" id="PF12094">
    <property type="entry name" value="DUF3570"/>
    <property type="match status" value="2"/>
</dbReference>
<sequence>MNFVRLSLPTSLRVIAFGAYLQIAWVKPTRAEDHLSVKWQDYQEDDGRVRVLSKYVGGEKAITQSLALRLHGVHDTISGATPTGSNGRNGDETVLSEITDVREAGVVDLDWTNGIHKTSFQFSHSKESDFLSKGYAIYNTSEYNKRNTGLSYGLSYIDDEIEPSFFSEAREKESLDAYVGISQVLDPNTVASLNFTYSEFDGYLSDPYKSIAANLEVLPGFFLFQETSEHRPDERLRRIWFANVKRFFPGLRASVDFDYRFFSDSWGIESHTFDFEWYQKIGDAFTLRPSYRYYSQGAADFYYTDLNGTGINPLDTEFGRGPFYSADYRLAKMETETFGLKAIYKLSEAVSLDASWERYEMKGRDGNTSDEAFPSADILTLGGSWWF</sequence>
<keyword evidence="2" id="KW-1185">Reference proteome</keyword>
<comment type="caution">
    <text evidence="1">The sequence shown here is derived from an EMBL/GenBank/DDBJ whole genome shotgun (WGS) entry which is preliminary data.</text>
</comment>
<dbReference type="AlphaFoldDB" id="A0A927IG02"/>
<protein>
    <submittedName>
        <fullName evidence="1">DUF3570 domain-containing protein</fullName>
    </submittedName>
</protein>
<reference evidence="1" key="1">
    <citation type="submission" date="2020-09" db="EMBL/GenBank/DDBJ databases">
        <title>Pelagicoccus enzymogenes sp. nov. with an EPS production, isolated from marine sediment.</title>
        <authorList>
            <person name="Feng X."/>
        </authorList>
    </citation>
    <scope>NUCLEOTIDE SEQUENCE</scope>
    <source>
        <strain evidence="1">NFK12</strain>
    </source>
</reference>
<evidence type="ECO:0000313" key="2">
    <source>
        <dbReference type="Proteomes" id="UP000622317"/>
    </source>
</evidence>
<evidence type="ECO:0000313" key="1">
    <source>
        <dbReference type="EMBL" id="MBD5778319.1"/>
    </source>
</evidence>
<dbReference type="SUPFAM" id="SSF56935">
    <property type="entry name" value="Porins"/>
    <property type="match status" value="1"/>
</dbReference>
<dbReference type="RefSeq" id="WP_191615453.1">
    <property type="nucleotide sequence ID" value="NZ_JACYFG010000004.1"/>
</dbReference>
<accession>A0A927IG02</accession>